<organism evidence="1 2">
    <name type="scientific">Streptomyces spongiicola</name>
    <dbReference type="NCBI Taxonomy" id="1690221"/>
    <lineage>
        <taxon>Bacteria</taxon>
        <taxon>Bacillati</taxon>
        <taxon>Actinomycetota</taxon>
        <taxon>Actinomycetes</taxon>
        <taxon>Kitasatosporales</taxon>
        <taxon>Streptomycetaceae</taxon>
        <taxon>Streptomyces</taxon>
    </lineage>
</organism>
<dbReference type="AlphaFoldDB" id="A0A388T3Y8"/>
<evidence type="ECO:0000313" key="2">
    <source>
        <dbReference type="Proteomes" id="UP000265354"/>
    </source>
</evidence>
<evidence type="ECO:0008006" key="3">
    <source>
        <dbReference type="Google" id="ProtNLM"/>
    </source>
</evidence>
<comment type="caution">
    <text evidence="1">The sequence shown here is derived from an EMBL/GenBank/DDBJ whole genome shotgun (WGS) entry which is preliminary data.</text>
</comment>
<evidence type="ECO:0000313" key="1">
    <source>
        <dbReference type="EMBL" id="GBQ03658.1"/>
    </source>
</evidence>
<gene>
    <name evidence="1" type="ORF">SSP531S_51330</name>
</gene>
<reference evidence="1 2" key="1">
    <citation type="submission" date="2018-07" db="EMBL/GenBank/DDBJ databases">
        <title>Whole Genome Shotgun Sequence of Streptomyces spongiicola strain 531S.</title>
        <authorList>
            <person name="Dohra H."/>
            <person name="Kodani S."/>
        </authorList>
    </citation>
    <scope>NUCLEOTIDE SEQUENCE [LARGE SCALE GENOMIC DNA]</scope>
    <source>
        <strain evidence="1 2">531S</strain>
    </source>
</reference>
<proteinExistence type="predicted"/>
<sequence length="63" mass="6958">MIREPAESKIDEHGRVELPLGLLAEARPAPESSVVAFSQGDGRIMLRRADDAMRDLIENGRLT</sequence>
<dbReference type="RefSeq" id="WP_116428785.1">
    <property type="nucleotide sequence ID" value="NZ_BGZL01000021.1"/>
</dbReference>
<protein>
    <recommendedName>
        <fullName evidence="3">SpoVT-AbrB domain-containing protein</fullName>
    </recommendedName>
</protein>
<accession>A0A388T3Y8</accession>
<dbReference type="Proteomes" id="UP000265354">
    <property type="component" value="Unassembled WGS sequence"/>
</dbReference>
<name>A0A388T3Y8_9ACTN</name>
<dbReference type="EMBL" id="BGZL01000021">
    <property type="protein sequence ID" value="GBQ03658.1"/>
    <property type="molecule type" value="Genomic_DNA"/>
</dbReference>